<evidence type="ECO:0000256" key="5">
    <source>
        <dbReference type="ARBA" id="ARBA00022989"/>
    </source>
</evidence>
<evidence type="ECO:0000256" key="3">
    <source>
        <dbReference type="ARBA" id="ARBA00022448"/>
    </source>
</evidence>
<reference evidence="10 11" key="1">
    <citation type="submission" date="2014-07" db="EMBL/GenBank/DDBJ databases">
        <title>Tepidicaulis marinum gen. nov., sp. nov., a novel marine bacterium denitrifying nitrate to nitrous oxide strictly under microaerobic conditions.</title>
        <authorList>
            <person name="Takeuchi M."/>
            <person name="Yamagishi T."/>
            <person name="Kamagata Y."/>
            <person name="Oshima K."/>
            <person name="Hattori M."/>
            <person name="Katayama T."/>
            <person name="Hanada S."/>
            <person name="Tamaki H."/>
            <person name="Marumo K."/>
            <person name="Maeda H."/>
            <person name="Nedachi M."/>
            <person name="Iwasaki W."/>
            <person name="Suwa Y."/>
            <person name="Sakata S."/>
        </authorList>
    </citation>
    <scope>NUCLEOTIDE SEQUENCE [LARGE SCALE GENOMIC DNA]</scope>
    <source>
        <strain evidence="10 11">MA2</strain>
    </source>
</reference>
<feature type="transmembrane region" description="Helical" evidence="8">
    <location>
        <begin position="236"/>
        <end position="257"/>
    </location>
</feature>
<feature type="transmembrane region" description="Helical" evidence="8">
    <location>
        <begin position="51"/>
        <end position="77"/>
    </location>
</feature>
<dbReference type="PANTHER" id="PTHR11730">
    <property type="entry name" value="AMMONIUM TRANSPORTER"/>
    <property type="match status" value="1"/>
</dbReference>
<feature type="transmembrane region" description="Helical" evidence="8">
    <location>
        <begin position="12"/>
        <end position="30"/>
    </location>
</feature>
<comment type="similarity">
    <text evidence="2">Belongs to the ammonia transporter channel (TC 1.A.11.2) family.</text>
</comment>
<feature type="transmembrane region" description="Helical" evidence="8">
    <location>
        <begin position="207"/>
        <end position="224"/>
    </location>
</feature>
<dbReference type="GO" id="GO:0016020">
    <property type="term" value="C:membrane"/>
    <property type="evidence" value="ECO:0007669"/>
    <property type="project" value="UniProtKB-SubCell"/>
</dbReference>
<dbReference type="eggNOG" id="COG0004">
    <property type="taxonomic scope" value="Bacteria"/>
</dbReference>
<keyword evidence="4 8" id="KW-0812">Transmembrane</keyword>
<accession>A0A081B6K2</accession>
<sequence length="409" mass="42523">MEATQQGADVFFVLMGAILVFAMHAGFAFLEVGTVRHKNQVNALVKIIVDFAISTLAYFFVGYSVAYGVDFLVSAAVLDGSAEGSPFAKQGFDLVKFFFLLTFAAAIPAIISGGIAERAKFWSQAMATAVIVGLIYPFYEGIVWGGNFGLQDWLSESYGAAFNDFAGSIVVHAVGGWIALGAVVLLGQRKGRYTSDGRVVGVPPSSIPWLALGSWLLCVGWFGFNVMSAQSVEGVSGLVAMNSLLAMVGGILVALIVGKNDPGFIHNGALAGLVAVCAGSNVMHPIGSLLVGGAAGAIFVIFFNLCQNRWRIDDVLGVWPLHGLCGLWGGIACGIFGQEALGGLGGVAFMSQLIGSLAGAAYALAGGFAVYGALKLLVGIRLTPEEEAQGADLSIHKIGANPESEMAPR</sequence>
<dbReference type="AlphaFoldDB" id="A0A081B6K2"/>
<feature type="transmembrane region" description="Helical" evidence="8">
    <location>
        <begin position="264"/>
        <end position="283"/>
    </location>
</feature>
<protein>
    <submittedName>
        <fullName evidence="10">Rh family protein/ammonium transporter</fullName>
    </submittedName>
</protein>
<dbReference type="InterPro" id="IPR024041">
    <property type="entry name" value="NH4_transpt_AmtB-like_dom"/>
</dbReference>
<evidence type="ECO:0000259" key="9">
    <source>
        <dbReference type="Pfam" id="PF00909"/>
    </source>
</evidence>
<dbReference type="SUPFAM" id="SSF111352">
    <property type="entry name" value="Ammonium transporter"/>
    <property type="match status" value="1"/>
</dbReference>
<feature type="transmembrane region" description="Helical" evidence="8">
    <location>
        <begin position="165"/>
        <end position="186"/>
    </location>
</feature>
<feature type="domain" description="Ammonium transporter AmtB-like" evidence="9">
    <location>
        <begin position="12"/>
        <end position="397"/>
    </location>
</feature>
<dbReference type="GO" id="GO:0097272">
    <property type="term" value="P:ammonium homeostasis"/>
    <property type="evidence" value="ECO:0007669"/>
    <property type="project" value="TreeGrafter"/>
</dbReference>
<keyword evidence="3" id="KW-0813">Transport</keyword>
<keyword evidence="5 8" id="KW-1133">Transmembrane helix</keyword>
<evidence type="ECO:0000256" key="6">
    <source>
        <dbReference type="ARBA" id="ARBA00023136"/>
    </source>
</evidence>
<keyword evidence="6 8" id="KW-0472">Membrane</keyword>
<evidence type="ECO:0000256" key="1">
    <source>
        <dbReference type="ARBA" id="ARBA00004141"/>
    </source>
</evidence>
<dbReference type="RefSeq" id="WP_045441773.1">
    <property type="nucleotide sequence ID" value="NZ_BBIO01000001.1"/>
</dbReference>
<feature type="transmembrane region" description="Helical" evidence="8">
    <location>
        <begin position="125"/>
        <end position="145"/>
    </location>
</feature>
<gene>
    <name evidence="10" type="ORF">M2A_0169</name>
</gene>
<evidence type="ECO:0000256" key="7">
    <source>
        <dbReference type="ARBA" id="ARBA00023177"/>
    </source>
</evidence>
<comment type="caution">
    <text evidence="10">The sequence shown here is derived from an EMBL/GenBank/DDBJ whole genome shotgun (WGS) entry which is preliminary data.</text>
</comment>
<dbReference type="EMBL" id="BBIO01000001">
    <property type="protein sequence ID" value="GAK43670.1"/>
    <property type="molecule type" value="Genomic_DNA"/>
</dbReference>
<dbReference type="PROSITE" id="PS01219">
    <property type="entry name" value="AMMONIUM_TRANSP"/>
    <property type="match status" value="1"/>
</dbReference>
<evidence type="ECO:0000256" key="8">
    <source>
        <dbReference type="SAM" id="Phobius"/>
    </source>
</evidence>
<feature type="transmembrane region" description="Helical" evidence="8">
    <location>
        <begin position="289"/>
        <end position="306"/>
    </location>
</feature>
<feature type="transmembrane region" description="Helical" evidence="8">
    <location>
        <begin position="318"/>
        <end position="337"/>
    </location>
</feature>
<name>A0A081B6K2_9HYPH</name>
<dbReference type="Proteomes" id="UP000028702">
    <property type="component" value="Unassembled WGS sequence"/>
</dbReference>
<dbReference type="STRING" id="1333998.M2A_0169"/>
<feature type="transmembrane region" description="Helical" evidence="8">
    <location>
        <begin position="349"/>
        <end position="374"/>
    </location>
</feature>
<dbReference type="GO" id="GO:0008519">
    <property type="term" value="F:ammonium channel activity"/>
    <property type="evidence" value="ECO:0007669"/>
    <property type="project" value="InterPro"/>
</dbReference>
<evidence type="ECO:0000313" key="11">
    <source>
        <dbReference type="Proteomes" id="UP000028702"/>
    </source>
</evidence>
<evidence type="ECO:0000256" key="4">
    <source>
        <dbReference type="ARBA" id="ARBA00022692"/>
    </source>
</evidence>
<evidence type="ECO:0000313" key="10">
    <source>
        <dbReference type="EMBL" id="GAK43670.1"/>
    </source>
</evidence>
<dbReference type="Pfam" id="PF00909">
    <property type="entry name" value="Ammonium_transp"/>
    <property type="match status" value="1"/>
</dbReference>
<keyword evidence="7" id="KW-0924">Ammonia transport</keyword>
<organism evidence="10 11">
    <name type="scientific">Tepidicaulis marinus</name>
    <dbReference type="NCBI Taxonomy" id="1333998"/>
    <lineage>
        <taxon>Bacteria</taxon>
        <taxon>Pseudomonadati</taxon>
        <taxon>Pseudomonadota</taxon>
        <taxon>Alphaproteobacteria</taxon>
        <taxon>Hyphomicrobiales</taxon>
        <taxon>Parvibaculaceae</taxon>
        <taxon>Tepidicaulis</taxon>
    </lineage>
</organism>
<evidence type="ECO:0000256" key="2">
    <source>
        <dbReference type="ARBA" id="ARBA00005887"/>
    </source>
</evidence>
<comment type="subcellular location">
    <subcellularLocation>
        <location evidence="1">Membrane</location>
        <topology evidence="1">Multi-pass membrane protein</topology>
    </subcellularLocation>
</comment>
<feature type="transmembrane region" description="Helical" evidence="8">
    <location>
        <begin position="97"/>
        <end position="116"/>
    </location>
</feature>
<dbReference type="InterPro" id="IPR018047">
    <property type="entry name" value="Ammonium_transpt_CS"/>
</dbReference>
<proteinExistence type="inferred from homology"/>
<dbReference type="PANTHER" id="PTHR11730:SF89">
    <property type="entry name" value="AMMONIUM TRANSPORTER SLL0108-RELATED"/>
    <property type="match status" value="1"/>
</dbReference>
<keyword evidence="11" id="KW-1185">Reference proteome</keyword>
<dbReference type="InterPro" id="IPR029020">
    <property type="entry name" value="Ammonium/urea_transptr"/>
</dbReference>
<dbReference type="Gene3D" id="1.10.3430.10">
    <property type="entry name" value="Ammonium transporter AmtB like domains"/>
    <property type="match status" value="1"/>
</dbReference>